<organism evidence="9 10">
    <name type="scientific">Cyclospora cayetanensis</name>
    <dbReference type="NCBI Taxonomy" id="88456"/>
    <lineage>
        <taxon>Eukaryota</taxon>
        <taxon>Sar</taxon>
        <taxon>Alveolata</taxon>
        <taxon>Apicomplexa</taxon>
        <taxon>Conoidasida</taxon>
        <taxon>Coccidia</taxon>
        <taxon>Eucoccidiorida</taxon>
        <taxon>Eimeriorina</taxon>
        <taxon>Eimeriidae</taxon>
        <taxon>Cyclospora</taxon>
    </lineage>
</organism>
<dbReference type="OrthoDB" id="419317at2759"/>
<dbReference type="Proteomes" id="UP000515125">
    <property type="component" value="Unplaced"/>
</dbReference>
<accession>A0A6P6S1W9</accession>
<dbReference type="SMART" id="SM00165">
    <property type="entry name" value="UBA"/>
    <property type="match status" value="2"/>
</dbReference>
<dbReference type="SMART" id="SM00727">
    <property type="entry name" value="STI1"/>
    <property type="match status" value="1"/>
</dbReference>
<keyword evidence="9" id="KW-1185">Reference proteome</keyword>
<dbReference type="Pfam" id="PF09280">
    <property type="entry name" value="XPC-binding"/>
    <property type="match status" value="1"/>
</dbReference>
<evidence type="ECO:0000313" key="9">
    <source>
        <dbReference type="Proteomes" id="UP000515125"/>
    </source>
</evidence>
<dbReference type="PANTHER" id="PTHR10621">
    <property type="entry name" value="UV EXCISION REPAIR PROTEIN RAD23"/>
    <property type="match status" value="1"/>
</dbReference>
<dbReference type="PRINTS" id="PR01839">
    <property type="entry name" value="RAD23PROTEIN"/>
</dbReference>
<dbReference type="PANTHER" id="PTHR10621:SF0">
    <property type="entry name" value="UV EXCISION REPAIR PROTEIN RAD23"/>
    <property type="match status" value="1"/>
</dbReference>
<dbReference type="InterPro" id="IPR015360">
    <property type="entry name" value="XPC-bd"/>
</dbReference>
<evidence type="ECO:0000256" key="3">
    <source>
        <dbReference type="ARBA" id="ARBA00022763"/>
    </source>
</evidence>
<dbReference type="InterPro" id="IPR000626">
    <property type="entry name" value="Ubiquitin-like_dom"/>
</dbReference>
<dbReference type="Gene3D" id="1.10.8.10">
    <property type="entry name" value="DNA helicase RuvA subunit, C-terminal domain"/>
    <property type="match status" value="2"/>
</dbReference>
<dbReference type="InterPro" id="IPR015940">
    <property type="entry name" value="UBA"/>
</dbReference>
<dbReference type="GO" id="GO:0031593">
    <property type="term" value="F:polyubiquitin modification-dependent protein binding"/>
    <property type="evidence" value="ECO:0007669"/>
    <property type="project" value="TreeGrafter"/>
</dbReference>
<dbReference type="InterPro" id="IPR036353">
    <property type="entry name" value="XPC-bd_sf"/>
</dbReference>
<evidence type="ECO:0000256" key="5">
    <source>
        <dbReference type="ARBA" id="ARBA00023242"/>
    </source>
</evidence>
<keyword evidence="3" id="KW-0227">DNA damage</keyword>
<comment type="subcellular location">
    <subcellularLocation>
        <location evidence="1">Nucleus</location>
    </subcellularLocation>
</comment>
<evidence type="ECO:0000256" key="4">
    <source>
        <dbReference type="ARBA" id="ARBA00023204"/>
    </source>
</evidence>
<feature type="domain" description="Ubiquitin-like" evidence="8">
    <location>
        <begin position="1"/>
        <end position="60"/>
    </location>
</feature>
<evidence type="ECO:0000256" key="6">
    <source>
        <dbReference type="SAM" id="MobiDB-lite"/>
    </source>
</evidence>
<feature type="region of interest" description="Disordered" evidence="6">
    <location>
        <begin position="102"/>
        <end position="173"/>
    </location>
</feature>
<keyword evidence="4" id="KW-0234">DNA repair</keyword>
<evidence type="ECO:0000256" key="1">
    <source>
        <dbReference type="ARBA" id="ARBA00004123"/>
    </source>
</evidence>
<dbReference type="GeneID" id="34623722"/>
<dbReference type="Gene3D" id="1.10.10.540">
    <property type="entry name" value="XPC-binding domain"/>
    <property type="match status" value="1"/>
</dbReference>
<dbReference type="FunFam" id="1.10.8.10:FF:000003">
    <property type="entry name" value="UV excision repair protein RAD23 homolog"/>
    <property type="match status" value="1"/>
</dbReference>
<dbReference type="GO" id="GO:0043161">
    <property type="term" value="P:proteasome-mediated ubiquitin-dependent protein catabolic process"/>
    <property type="evidence" value="ECO:0007669"/>
    <property type="project" value="InterPro"/>
</dbReference>
<dbReference type="AlphaFoldDB" id="A0A6P6S1W9"/>
<dbReference type="Pfam" id="PF00627">
    <property type="entry name" value="UBA"/>
    <property type="match status" value="2"/>
</dbReference>
<dbReference type="SUPFAM" id="SSF54236">
    <property type="entry name" value="Ubiquitin-like"/>
    <property type="match status" value="1"/>
</dbReference>
<dbReference type="GO" id="GO:0006289">
    <property type="term" value="P:nucleotide-excision repair"/>
    <property type="evidence" value="ECO:0007669"/>
    <property type="project" value="InterPro"/>
</dbReference>
<dbReference type="Gene3D" id="3.10.20.90">
    <property type="entry name" value="Phosphatidylinositol 3-kinase Catalytic Subunit, Chain A, domain 1"/>
    <property type="match status" value="1"/>
</dbReference>
<dbReference type="InterPro" id="IPR006636">
    <property type="entry name" value="STI1_HS-bd"/>
</dbReference>
<feature type="domain" description="UBA" evidence="7">
    <location>
        <begin position="178"/>
        <end position="217"/>
    </location>
</feature>
<feature type="domain" description="UBA" evidence="7">
    <location>
        <begin position="339"/>
        <end position="382"/>
    </location>
</feature>
<gene>
    <name evidence="10" type="primary">LOC34623722</name>
</gene>
<feature type="compositionally biased region" description="Low complexity" evidence="6">
    <location>
        <begin position="121"/>
        <end position="133"/>
    </location>
</feature>
<evidence type="ECO:0000256" key="2">
    <source>
        <dbReference type="ARBA" id="ARBA00022737"/>
    </source>
</evidence>
<sequence length="552" mass="59569">MRLRVRTLGSEECEVHIQPEDTVRDLKRKIEQQIPRMQTDKQKLVHAGKVLDDKLLIKQYPQLKDNERLVVLVTKQVPSSASSSAASTTTAAPAPAAAAAAATAPAATGEGEGGSPRAGNPEAVPVPEAQAAPSTTPARSEATATDSAVPASGGEQQEQQPMSAVMSESAATLATGAQLEESIRNLEEMGFPPAAVRVALRAAFNNPDRAVDYLMEGIPEDLLPPPTPERAPAAAPAAGSSEGGVLPSPGSPPADNPLAALRSHPVFQQVRQLTQTNPQMLPQVLQMIGASNPDLLHLITQNQDAFLELLREGAPLAGDAASRGPTPGASPLLQGGVVQLTEEEMAAVERLTALGFTRMQVAEAYIACDRNEEMAANYLFENMNDFVDDDTQEEQPPTAHSYCDCNIHELRLRHQKGTPENAFCYASYSQLSIDSERSHSLVCLSAYTIRLLQSTVSLVQWDAILDAWALEAMCNGLRVRGVWKEYCSVHVADTHHLSRKLSGAAAQKRRSSLKKAEQSVKIMLSLKLNGSLGRHWMERYMYVFVCFSHAYT</sequence>
<dbReference type="PROSITE" id="PS50053">
    <property type="entry name" value="UBIQUITIN_2"/>
    <property type="match status" value="1"/>
</dbReference>
<feature type="region of interest" description="Disordered" evidence="6">
    <location>
        <begin position="221"/>
        <end position="259"/>
    </location>
</feature>
<evidence type="ECO:0000259" key="7">
    <source>
        <dbReference type="PROSITE" id="PS50030"/>
    </source>
</evidence>
<dbReference type="Pfam" id="PF00240">
    <property type="entry name" value="ubiquitin"/>
    <property type="match status" value="1"/>
</dbReference>
<feature type="compositionally biased region" description="Polar residues" evidence="6">
    <location>
        <begin position="134"/>
        <end position="146"/>
    </location>
</feature>
<dbReference type="GO" id="GO:0005654">
    <property type="term" value="C:nucleoplasm"/>
    <property type="evidence" value="ECO:0007669"/>
    <property type="project" value="TreeGrafter"/>
</dbReference>
<reference evidence="10" key="1">
    <citation type="submission" date="2025-08" db="UniProtKB">
        <authorList>
            <consortium name="RefSeq"/>
        </authorList>
    </citation>
    <scope>IDENTIFICATION</scope>
</reference>
<dbReference type="FunFam" id="1.10.8.10:FF:000002">
    <property type="entry name" value="UV excision repair protein RAD23 homolog"/>
    <property type="match status" value="1"/>
</dbReference>
<dbReference type="GO" id="GO:0003684">
    <property type="term" value="F:damaged DNA binding"/>
    <property type="evidence" value="ECO:0007669"/>
    <property type="project" value="InterPro"/>
</dbReference>
<dbReference type="GO" id="GO:0005829">
    <property type="term" value="C:cytosol"/>
    <property type="evidence" value="ECO:0007669"/>
    <property type="project" value="TreeGrafter"/>
</dbReference>
<protein>
    <submittedName>
        <fullName evidence="10">UV excision repair protein rhp23</fullName>
    </submittedName>
</protein>
<dbReference type="CDD" id="cd01805">
    <property type="entry name" value="Ubl_Rad23"/>
    <property type="match status" value="1"/>
</dbReference>
<dbReference type="SMART" id="SM00213">
    <property type="entry name" value="UBQ"/>
    <property type="match status" value="1"/>
</dbReference>
<name>A0A6P6S1W9_9EIME</name>
<dbReference type="NCBIfam" id="TIGR00601">
    <property type="entry name" value="rad23"/>
    <property type="match status" value="1"/>
</dbReference>
<dbReference type="SUPFAM" id="SSF101238">
    <property type="entry name" value="XPC-binding domain"/>
    <property type="match status" value="1"/>
</dbReference>
<dbReference type="RefSeq" id="XP_026193799.1">
    <property type="nucleotide sequence ID" value="XM_026338014.1"/>
</dbReference>
<dbReference type="GO" id="GO:0070628">
    <property type="term" value="F:proteasome binding"/>
    <property type="evidence" value="ECO:0007669"/>
    <property type="project" value="TreeGrafter"/>
</dbReference>
<proteinExistence type="predicted"/>
<dbReference type="SUPFAM" id="SSF46934">
    <property type="entry name" value="UBA-like"/>
    <property type="match status" value="2"/>
</dbReference>
<evidence type="ECO:0000259" key="8">
    <source>
        <dbReference type="PROSITE" id="PS50053"/>
    </source>
</evidence>
<dbReference type="GO" id="GO:0043130">
    <property type="term" value="F:ubiquitin binding"/>
    <property type="evidence" value="ECO:0007669"/>
    <property type="project" value="TreeGrafter"/>
</dbReference>
<keyword evidence="5" id="KW-0539">Nucleus</keyword>
<evidence type="ECO:0000313" key="10">
    <source>
        <dbReference type="RefSeq" id="XP_026193799.1"/>
    </source>
</evidence>
<dbReference type="InterPro" id="IPR009060">
    <property type="entry name" value="UBA-like_sf"/>
</dbReference>
<dbReference type="InterPro" id="IPR029071">
    <property type="entry name" value="Ubiquitin-like_domsf"/>
</dbReference>
<dbReference type="PROSITE" id="PS50030">
    <property type="entry name" value="UBA"/>
    <property type="match status" value="2"/>
</dbReference>
<keyword evidence="2" id="KW-0677">Repeat</keyword>
<dbReference type="InterPro" id="IPR004806">
    <property type="entry name" value="Rad23"/>
</dbReference>
<dbReference type="CDD" id="cd14281">
    <property type="entry name" value="UBA2_Rad23_like"/>
    <property type="match status" value="1"/>
</dbReference>